<dbReference type="EMBL" id="LCTW02000038">
    <property type="protein sequence ID" value="KXX81289.1"/>
    <property type="molecule type" value="Genomic_DNA"/>
</dbReference>
<feature type="region of interest" description="Disordered" evidence="1">
    <location>
        <begin position="1"/>
        <end position="62"/>
    </location>
</feature>
<dbReference type="OrthoDB" id="4587880at2759"/>
<accession>A0A175WCR5</accession>
<proteinExistence type="predicted"/>
<comment type="caution">
    <text evidence="2">The sequence shown here is derived from an EMBL/GenBank/DDBJ whole genome shotgun (WGS) entry which is preliminary data.</text>
</comment>
<organism evidence="2 3">
    <name type="scientific">Madurella mycetomatis</name>
    <dbReference type="NCBI Taxonomy" id="100816"/>
    <lineage>
        <taxon>Eukaryota</taxon>
        <taxon>Fungi</taxon>
        <taxon>Dikarya</taxon>
        <taxon>Ascomycota</taxon>
        <taxon>Pezizomycotina</taxon>
        <taxon>Sordariomycetes</taxon>
        <taxon>Sordariomycetidae</taxon>
        <taxon>Sordariales</taxon>
        <taxon>Sordariales incertae sedis</taxon>
        <taxon>Madurella</taxon>
    </lineage>
</organism>
<evidence type="ECO:0000256" key="1">
    <source>
        <dbReference type="SAM" id="MobiDB-lite"/>
    </source>
</evidence>
<dbReference type="Proteomes" id="UP000078237">
    <property type="component" value="Unassembled WGS sequence"/>
</dbReference>
<keyword evidence="3" id="KW-1185">Reference proteome</keyword>
<dbReference type="AlphaFoldDB" id="A0A175WCR5"/>
<evidence type="ECO:0000313" key="2">
    <source>
        <dbReference type="EMBL" id="KXX81289.1"/>
    </source>
</evidence>
<reference evidence="2 3" key="1">
    <citation type="journal article" date="2016" name="Genome Announc.">
        <title>Genome Sequence of Madurella mycetomatis mm55, Isolated from a Human Mycetoma Case in Sudan.</title>
        <authorList>
            <person name="Smit S."/>
            <person name="Derks M.F."/>
            <person name="Bervoets S."/>
            <person name="Fahal A."/>
            <person name="van Leeuwen W."/>
            <person name="van Belkum A."/>
            <person name="van de Sande W.W."/>
        </authorList>
    </citation>
    <scope>NUCLEOTIDE SEQUENCE [LARGE SCALE GENOMIC DNA]</scope>
    <source>
        <strain evidence="3">mm55</strain>
    </source>
</reference>
<name>A0A175WCR5_9PEZI</name>
<feature type="compositionally biased region" description="Acidic residues" evidence="1">
    <location>
        <begin position="353"/>
        <end position="365"/>
    </location>
</feature>
<dbReference type="VEuPathDB" id="FungiDB:MMYC01_201936"/>
<feature type="region of interest" description="Disordered" evidence="1">
    <location>
        <begin position="341"/>
        <end position="365"/>
    </location>
</feature>
<feature type="compositionally biased region" description="Polar residues" evidence="1">
    <location>
        <begin position="29"/>
        <end position="62"/>
    </location>
</feature>
<sequence>MMVNLDATARPNREPRKTTKPKVGETVPTGLNQVAGGNSTSTAAEQSNNSPDHIASESVNCSNEDQAAPKRLIFINDGRNSLSQTNCRNSSNHNIQANGANAVPDANATADLYPFIVPVGYPAWVFDPAGHPIAFHPIHPWFAGKDEVKFDDPELPHVPVDHRWPYTSAGRANIHLPRFCIERTHRIIEVPGSFVPVIGLLYPNAEFLNARYPPSTNPVHHFNGFTMGKSVLLDPTNEHRKFAVCLRRRDWPAGGVARIAKTAEDKGRISAVVNSFKKLSRGAEAWHWFEDGAGPPPDHLLARWVFSSKTGVADEDAVGKQILVFMCEAWVESDRLARLRRAGRRPNRPTELAEQEEQEEEEEEN</sequence>
<evidence type="ECO:0000313" key="3">
    <source>
        <dbReference type="Proteomes" id="UP000078237"/>
    </source>
</evidence>
<gene>
    <name evidence="2" type="ORF">MMYC01_201936</name>
</gene>
<protein>
    <submittedName>
        <fullName evidence="2">Uncharacterized protein</fullName>
    </submittedName>
</protein>